<sequence length="105" mass="11981">MFPLQPIKNKKPIFATCKRKKGELAVKAGLAYTSSEMFELWKQGVPISNENMGTPTFETDKTVWNIPIERQRGVDIADVWQADKTAKRRLKSAGRRFVAEQRKNG</sequence>
<dbReference type="EMBL" id="BK014802">
    <property type="protein sequence ID" value="DAD76470.1"/>
    <property type="molecule type" value="Genomic_DNA"/>
</dbReference>
<accession>A0A8S5M2Q9</accession>
<protein>
    <submittedName>
        <fullName evidence="1">Uncharacterized protein</fullName>
    </submittedName>
</protein>
<organism evidence="1">
    <name type="scientific">Microviridae sp. ctCVC7</name>
    <dbReference type="NCBI Taxonomy" id="2826729"/>
    <lineage>
        <taxon>Viruses</taxon>
        <taxon>Monodnaviria</taxon>
        <taxon>Sangervirae</taxon>
        <taxon>Phixviricota</taxon>
        <taxon>Malgrandaviricetes</taxon>
        <taxon>Petitvirales</taxon>
        <taxon>Microviridae</taxon>
    </lineage>
</organism>
<name>A0A8S5M2Q9_9VIRU</name>
<reference evidence="1" key="1">
    <citation type="journal article" date="2021" name="Proc. Natl. Acad. Sci. U.S.A.">
        <title>A Catalog of Tens of Thousands of Viruses from Human Metagenomes Reveals Hidden Associations with Chronic Diseases.</title>
        <authorList>
            <person name="Tisza M.J."/>
            <person name="Buck C.B."/>
        </authorList>
    </citation>
    <scope>NUCLEOTIDE SEQUENCE</scope>
    <source>
        <strain evidence="1">CtCVC7</strain>
    </source>
</reference>
<proteinExistence type="predicted"/>
<evidence type="ECO:0000313" key="1">
    <source>
        <dbReference type="EMBL" id="DAD76470.1"/>
    </source>
</evidence>